<name>A0A0K0DGA8_ANGCA</name>
<keyword evidence="4" id="KW-0378">Hydrolase</keyword>
<evidence type="ECO:0000313" key="7">
    <source>
        <dbReference type="WBParaSite" id="ACAC_0001010401-mRNA-1"/>
    </source>
</evidence>
<comment type="subcellular location">
    <subcellularLocation>
        <location evidence="1">Nucleus</location>
    </subcellularLocation>
</comment>
<dbReference type="PANTHER" id="PTHR12801">
    <property type="entry name" value="RNA EXONUCLEASE REXO1 / RECO3 FAMILY MEMBER-RELATED"/>
    <property type="match status" value="1"/>
</dbReference>
<comment type="similarity">
    <text evidence="2">Belongs to the REXO1/REXO3 family.</text>
</comment>
<dbReference type="AlphaFoldDB" id="A0A0K0DGA8"/>
<evidence type="ECO:0000256" key="2">
    <source>
        <dbReference type="ARBA" id="ARBA00006357"/>
    </source>
</evidence>
<dbReference type="Proteomes" id="UP000035642">
    <property type="component" value="Unassembled WGS sequence"/>
</dbReference>
<evidence type="ECO:0000256" key="5">
    <source>
        <dbReference type="ARBA" id="ARBA00023242"/>
    </source>
</evidence>
<dbReference type="WBParaSite" id="ACAC_0001010401-mRNA-1">
    <property type="protein sequence ID" value="ACAC_0001010401-mRNA-1"/>
    <property type="gene ID" value="ACAC_0001010401"/>
</dbReference>
<evidence type="ECO:0000256" key="3">
    <source>
        <dbReference type="ARBA" id="ARBA00022722"/>
    </source>
</evidence>
<dbReference type="Gene3D" id="3.30.420.10">
    <property type="entry name" value="Ribonuclease H-like superfamily/Ribonuclease H"/>
    <property type="match status" value="1"/>
</dbReference>
<protein>
    <submittedName>
        <fullName evidence="7">Exonuclease domain-containing protein</fullName>
    </submittedName>
</protein>
<evidence type="ECO:0000256" key="1">
    <source>
        <dbReference type="ARBA" id="ARBA00004123"/>
    </source>
</evidence>
<reference evidence="7" key="2">
    <citation type="submission" date="2017-02" db="UniProtKB">
        <authorList>
            <consortium name="WormBaseParasite"/>
        </authorList>
    </citation>
    <scope>IDENTIFICATION</scope>
</reference>
<dbReference type="GO" id="GO:0004527">
    <property type="term" value="F:exonuclease activity"/>
    <property type="evidence" value="ECO:0007669"/>
    <property type="project" value="InterPro"/>
</dbReference>
<sequence>MKIHPCCGRPMGVAGCQYSQSHVTDTMRESLLSDFYATPEPTSPWDPRSETFYALDCEFVYTTWGKEPARITLVDEFGAHVIDCVFRTEHELVDPNTQYSGLTTEEVESNDLSLEDVRELLFEKVNSQTVLIGHALENDLKALRIVHDTIVDTSVLFS</sequence>
<dbReference type="STRING" id="6313.A0A0K0DGA8"/>
<organism evidence="6 7">
    <name type="scientific">Angiostrongylus cantonensis</name>
    <name type="common">Rat lungworm</name>
    <dbReference type="NCBI Taxonomy" id="6313"/>
    <lineage>
        <taxon>Eukaryota</taxon>
        <taxon>Metazoa</taxon>
        <taxon>Ecdysozoa</taxon>
        <taxon>Nematoda</taxon>
        <taxon>Chromadorea</taxon>
        <taxon>Rhabditida</taxon>
        <taxon>Rhabditina</taxon>
        <taxon>Rhabditomorpha</taxon>
        <taxon>Strongyloidea</taxon>
        <taxon>Metastrongylidae</taxon>
        <taxon>Angiostrongylus</taxon>
    </lineage>
</organism>
<dbReference type="GO" id="GO:0003676">
    <property type="term" value="F:nucleic acid binding"/>
    <property type="evidence" value="ECO:0007669"/>
    <property type="project" value="InterPro"/>
</dbReference>
<keyword evidence="3" id="KW-0540">Nuclease</keyword>
<accession>A0A0K0DGA8</accession>
<reference evidence="6" key="1">
    <citation type="submission" date="2012-09" db="EMBL/GenBank/DDBJ databases">
        <authorList>
            <person name="Martin A.A."/>
        </authorList>
    </citation>
    <scope>NUCLEOTIDE SEQUENCE</scope>
</reference>
<keyword evidence="6" id="KW-1185">Reference proteome</keyword>
<dbReference type="SUPFAM" id="SSF53098">
    <property type="entry name" value="Ribonuclease H-like"/>
    <property type="match status" value="1"/>
</dbReference>
<keyword evidence="5" id="KW-0539">Nucleus</keyword>
<dbReference type="InterPro" id="IPR047021">
    <property type="entry name" value="REXO1/3/4-like"/>
</dbReference>
<dbReference type="InterPro" id="IPR012337">
    <property type="entry name" value="RNaseH-like_sf"/>
</dbReference>
<evidence type="ECO:0000256" key="4">
    <source>
        <dbReference type="ARBA" id="ARBA00022801"/>
    </source>
</evidence>
<dbReference type="InterPro" id="IPR036397">
    <property type="entry name" value="RNaseH_sf"/>
</dbReference>
<dbReference type="PANTHER" id="PTHR12801:SF115">
    <property type="entry name" value="FI18136P1-RELATED"/>
    <property type="match status" value="1"/>
</dbReference>
<dbReference type="GO" id="GO:0005634">
    <property type="term" value="C:nucleus"/>
    <property type="evidence" value="ECO:0007669"/>
    <property type="project" value="UniProtKB-SubCell"/>
</dbReference>
<proteinExistence type="inferred from homology"/>
<evidence type="ECO:0000313" key="6">
    <source>
        <dbReference type="Proteomes" id="UP000035642"/>
    </source>
</evidence>